<dbReference type="Pfam" id="PF13380">
    <property type="entry name" value="CoA_binding_2"/>
    <property type="match status" value="1"/>
</dbReference>
<dbReference type="Gene3D" id="3.30.1490.20">
    <property type="entry name" value="ATP-grasp fold, A domain"/>
    <property type="match status" value="1"/>
</dbReference>
<dbReference type="PANTHER" id="PTHR42793:SF1">
    <property type="entry name" value="PEPTIDYL-LYSINE N-ACETYLTRANSFERASE PATZ"/>
    <property type="match status" value="1"/>
</dbReference>
<dbReference type="RefSeq" id="WP_243334504.1">
    <property type="nucleotide sequence ID" value="NZ_AP027081.1"/>
</dbReference>
<gene>
    <name evidence="2" type="ORF">METESE_22430</name>
</gene>
<organism evidence="2 3">
    <name type="scientific">Mesoterricola sediminis</name>
    <dbReference type="NCBI Taxonomy" id="2927980"/>
    <lineage>
        <taxon>Bacteria</taxon>
        <taxon>Pseudomonadati</taxon>
        <taxon>Acidobacteriota</taxon>
        <taxon>Holophagae</taxon>
        <taxon>Holophagales</taxon>
        <taxon>Holophagaceae</taxon>
        <taxon>Mesoterricola</taxon>
    </lineage>
</organism>
<dbReference type="InterPro" id="IPR003781">
    <property type="entry name" value="CoA-bd"/>
</dbReference>
<dbReference type="InterPro" id="IPR032875">
    <property type="entry name" value="Succ_CoA_lig_flav_dom"/>
</dbReference>
<dbReference type="GO" id="GO:0005524">
    <property type="term" value="F:ATP binding"/>
    <property type="evidence" value="ECO:0007669"/>
    <property type="project" value="InterPro"/>
</dbReference>
<keyword evidence="3" id="KW-1185">Reference proteome</keyword>
<reference evidence="2" key="1">
    <citation type="journal article" date="2023" name="Int. J. Syst. Evol. Microbiol.">
        <title>Mesoterricola silvestris gen. nov., sp. nov., Mesoterricola sediminis sp. nov., Geothrix oryzae sp. nov., Geothrix edaphica sp. nov., Geothrix rubra sp. nov., and Geothrix limicola sp. nov., six novel members of Acidobacteriota isolated from soils.</title>
        <authorList>
            <person name="Itoh H."/>
            <person name="Sugisawa Y."/>
            <person name="Mise K."/>
            <person name="Xu Z."/>
            <person name="Kuniyasu M."/>
            <person name="Ushijima N."/>
            <person name="Kawano K."/>
            <person name="Kobayashi E."/>
            <person name="Shiratori Y."/>
            <person name="Masuda Y."/>
            <person name="Senoo K."/>
        </authorList>
    </citation>
    <scope>NUCLEOTIDE SEQUENCE</scope>
    <source>
        <strain evidence="2">W786</strain>
    </source>
</reference>
<dbReference type="Proteomes" id="UP001228113">
    <property type="component" value="Chromosome"/>
</dbReference>
<dbReference type="AlphaFoldDB" id="A0AA48KDP8"/>
<dbReference type="Gene3D" id="3.40.50.720">
    <property type="entry name" value="NAD(P)-binding Rossmann-like Domain"/>
    <property type="match status" value="1"/>
</dbReference>
<evidence type="ECO:0000313" key="2">
    <source>
        <dbReference type="EMBL" id="BDU77285.1"/>
    </source>
</evidence>
<dbReference type="SUPFAM" id="SSF52210">
    <property type="entry name" value="Succinyl-CoA synthetase domains"/>
    <property type="match status" value="2"/>
</dbReference>
<dbReference type="SMART" id="SM00881">
    <property type="entry name" value="CoA_binding"/>
    <property type="match status" value="1"/>
</dbReference>
<proteinExistence type="predicted"/>
<dbReference type="InterPro" id="IPR036291">
    <property type="entry name" value="NAD(P)-bd_dom_sf"/>
</dbReference>
<evidence type="ECO:0000259" key="1">
    <source>
        <dbReference type="SMART" id="SM00881"/>
    </source>
</evidence>
<dbReference type="Pfam" id="PF13549">
    <property type="entry name" value="ATP-grasp_5"/>
    <property type="match status" value="1"/>
</dbReference>
<dbReference type="Pfam" id="PF13607">
    <property type="entry name" value="Succ_CoA_lig"/>
    <property type="match status" value="1"/>
</dbReference>
<dbReference type="Gene3D" id="3.40.50.261">
    <property type="entry name" value="Succinyl-CoA synthetase domains"/>
    <property type="match status" value="2"/>
</dbReference>
<dbReference type="InterPro" id="IPR013815">
    <property type="entry name" value="ATP_grasp_subdomain_1"/>
</dbReference>
<dbReference type="PANTHER" id="PTHR42793">
    <property type="entry name" value="COA BINDING DOMAIN CONTAINING PROTEIN"/>
    <property type="match status" value="1"/>
</dbReference>
<dbReference type="Gene3D" id="3.30.470.20">
    <property type="entry name" value="ATP-grasp fold, B domain"/>
    <property type="match status" value="1"/>
</dbReference>
<protein>
    <submittedName>
        <fullName evidence="2">CoA-binding protein</fullName>
    </submittedName>
</protein>
<dbReference type="KEGG" id="msea:METESE_22430"/>
<name>A0AA48KDP8_9BACT</name>
<evidence type="ECO:0000313" key="3">
    <source>
        <dbReference type="Proteomes" id="UP001228113"/>
    </source>
</evidence>
<dbReference type="SUPFAM" id="SSF56059">
    <property type="entry name" value="Glutathione synthetase ATP-binding domain-like"/>
    <property type="match status" value="1"/>
</dbReference>
<sequence>MTTFINEQDAYELLARAGLPGLRRGLVRSLEDAQALPFAPGEKVVLKGVAQDVWHKSDLGLVRFEAFDAGRIWAQAREMEALGAPHGAWKGTLVVEMVDFRKVSGLPTEALVALRRTPEAGWTLVLGIGGLHTNAWGEEIAPCLWPVSLVTPEQALADFKAHYLGRIWLGAMRQGKPLTDETTILDWLRGLWKLVDLLDGMGAELLEMNPVVLDPQGRPVALDGVGTLGEVPAPPAPGPDPKGLLDLLVKPRTIALAGISARPGTPGRMIMDNLLLSTLDRKAIIPIKPNTAEIDGLPCLNGVEDLAANPVDMLILCLPAAQTVEAIRQLCAQGGGAQVVYLVPGGVGDGADTEGRGRAVSELLAERRARGLWTPALVGPNGLGFVSSEGRVNTLFIPREKLPVEARGGALSMVSQSGAFLISRLSTAPHLPLRYAVSIGNQIDVKLSDFVAALASDAQTRVIATYVEGFQPGDLLATAKAARAAAAQGKWVVLYKGGRSSEGQKAASSHTGALAGDWALQRALLKRAGVIVCESMGSYEAALAWLAAFPEGRPSRVAVVTNAGFESVCSADVLEGALGGHQLDEAGTAALKTLLETHKLQDLVNPRLPLDVTPMADAEAYLACTRLLAQSGADTLVVGLVPFTRRLDTESPAAMAAFAQALAGIARESGKRLGVAVEGGTLYEAYRQALMEAGLPVFPSMEKALQGLRTLAEA</sequence>
<feature type="domain" description="CoA-binding" evidence="1">
    <location>
        <begin position="248"/>
        <end position="347"/>
    </location>
</feature>
<dbReference type="InterPro" id="IPR016102">
    <property type="entry name" value="Succinyl-CoA_synth-like"/>
</dbReference>
<dbReference type="SUPFAM" id="SSF51735">
    <property type="entry name" value="NAD(P)-binding Rossmann-fold domains"/>
    <property type="match status" value="1"/>
</dbReference>
<accession>A0AA48KDP8</accession>
<dbReference type="EMBL" id="AP027081">
    <property type="protein sequence ID" value="BDU77285.1"/>
    <property type="molecule type" value="Genomic_DNA"/>
</dbReference>